<dbReference type="RefSeq" id="XP_005710470.1">
    <property type="nucleotide sequence ID" value="XM_005710413.1"/>
</dbReference>
<dbReference type="EMBL" id="HG002134">
    <property type="protein sequence ID" value="CDF40176.1"/>
    <property type="molecule type" value="Genomic_DNA"/>
</dbReference>
<dbReference type="PANTHER" id="PTHR10890">
    <property type="entry name" value="CYSTEINYL-TRNA SYNTHETASE"/>
    <property type="match status" value="1"/>
</dbReference>
<name>R7QRP8_CHOCR</name>
<dbReference type="STRING" id="2769.R7QRP8"/>
<keyword evidence="1" id="KW-0436">Ligase</keyword>
<keyword evidence="3" id="KW-0067">ATP-binding</keyword>
<organism evidence="5 6">
    <name type="scientific">Chondrus crispus</name>
    <name type="common">Carrageen Irish moss</name>
    <name type="synonym">Polymorpha crispa</name>
    <dbReference type="NCBI Taxonomy" id="2769"/>
    <lineage>
        <taxon>Eukaryota</taxon>
        <taxon>Rhodophyta</taxon>
        <taxon>Florideophyceae</taxon>
        <taxon>Rhodymeniophycidae</taxon>
        <taxon>Gigartinales</taxon>
        <taxon>Gigartinaceae</taxon>
        <taxon>Chondrus</taxon>
    </lineage>
</organism>
<gene>
    <name evidence="5" type="ORF">CHC_T00007034001</name>
</gene>
<proteinExistence type="predicted"/>
<dbReference type="Gene3D" id="3.40.50.620">
    <property type="entry name" value="HUPs"/>
    <property type="match status" value="1"/>
</dbReference>
<dbReference type="SUPFAM" id="SSF52374">
    <property type="entry name" value="Nucleotidylyl transferase"/>
    <property type="match status" value="1"/>
</dbReference>
<dbReference type="GO" id="GO:0006423">
    <property type="term" value="P:cysteinyl-tRNA aminoacylation"/>
    <property type="evidence" value="ECO:0007669"/>
    <property type="project" value="TreeGrafter"/>
</dbReference>
<dbReference type="InterPro" id="IPR032678">
    <property type="entry name" value="tRNA-synt_1_cat_dom"/>
</dbReference>
<keyword evidence="2" id="KW-0547">Nucleotide-binding</keyword>
<dbReference type="Proteomes" id="UP000012073">
    <property type="component" value="Unassembled WGS sequence"/>
</dbReference>
<dbReference type="OMA" id="WHIEFSA"/>
<dbReference type="InterPro" id="IPR014729">
    <property type="entry name" value="Rossmann-like_a/b/a_fold"/>
</dbReference>
<reference evidence="6" key="1">
    <citation type="journal article" date="2013" name="Proc. Natl. Acad. Sci. U.S.A.">
        <title>Genome structure and metabolic features in the red seaweed Chondrus crispus shed light on evolution of the Archaeplastida.</title>
        <authorList>
            <person name="Collen J."/>
            <person name="Porcel B."/>
            <person name="Carre W."/>
            <person name="Ball S.G."/>
            <person name="Chaparro C."/>
            <person name="Tonon T."/>
            <person name="Barbeyron T."/>
            <person name="Michel G."/>
            <person name="Noel B."/>
            <person name="Valentin K."/>
            <person name="Elias M."/>
            <person name="Artiguenave F."/>
            <person name="Arun A."/>
            <person name="Aury J.M."/>
            <person name="Barbosa-Neto J.F."/>
            <person name="Bothwell J.H."/>
            <person name="Bouget F.Y."/>
            <person name="Brillet L."/>
            <person name="Cabello-Hurtado F."/>
            <person name="Capella-Gutierrez S."/>
            <person name="Charrier B."/>
            <person name="Cladiere L."/>
            <person name="Cock J.M."/>
            <person name="Coelho S.M."/>
            <person name="Colleoni C."/>
            <person name="Czjzek M."/>
            <person name="Da Silva C."/>
            <person name="Delage L."/>
            <person name="Denoeud F."/>
            <person name="Deschamps P."/>
            <person name="Dittami S.M."/>
            <person name="Gabaldon T."/>
            <person name="Gachon C.M."/>
            <person name="Groisillier A."/>
            <person name="Herve C."/>
            <person name="Jabbari K."/>
            <person name="Katinka M."/>
            <person name="Kloareg B."/>
            <person name="Kowalczyk N."/>
            <person name="Labadie K."/>
            <person name="Leblanc C."/>
            <person name="Lopez P.J."/>
            <person name="McLachlan D.H."/>
            <person name="Meslet-Cladiere L."/>
            <person name="Moustafa A."/>
            <person name="Nehr Z."/>
            <person name="Nyvall Collen P."/>
            <person name="Panaud O."/>
            <person name="Partensky F."/>
            <person name="Poulain J."/>
            <person name="Rensing S.A."/>
            <person name="Rousvoal S."/>
            <person name="Samson G."/>
            <person name="Symeonidi A."/>
            <person name="Weissenbach J."/>
            <person name="Zambounis A."/>
            <person name="Wincker P."/>
            <person name="Boyen C."/>
        </authorList>
    </citation>
    <scope>NUCLEOTIDE SEQUENCE [LARGE SCALE GENOMIC DNA]</scope>
    <source>
        <strain evidence="6">cv. Stackhouse</strain>
    </source>
</reference>
<dbReference type="InterPro" id="IPR024909">
    <property type="entry name" value="Cys-tRNA/MSH_ligase"/>
</dbReference>
<dbReference type="Pfam" id="PF01406">
    <property type="entry name" value="tRNA-synt_1e"/>
    <property type="match status" value="1"/>
</dbReference>
<dbReference type="PRINTS" id="PR00983">
    <property type="entry name" value="TRNASYNTHCYS"/>
</dbReference>
<protein>
    <recommendedName>
        <fullName evidence="4">tRNA synthetases class I catalytic domain-containing protein</fullName>
    </recommendedName>
</protein>
<dbReference type="GO" id="GO:0005737">
    <property type="term" value="C:cytoplasm"/>
    <property type="evidence" value="ECO:0007669"/>
    <property type="project" value="TreeGrafter"/>
</dbReference>
<feature type="domain" description="tRNA synthetases class I catalytic" evidence="4">
    <location>
        <begin position="2"/>
        <end position="145"/>
    </location>
</feature>
<evidence type="ECO:0000256" key="1">
    <source>
        <dbReference type="ARBA" id="ARBA00022598"/>
    </source>
</evidence>
<dbReference type="PANTHER" id="PTHR10890:SF3">
    <property type="entry name" value="CYSTEINE--TRNA LIGASE, CYTOPLASMIC"/>
    <property type="match status" value="1"/>
</dbReference>
<dbReference type="OrthoDB" id="438179at2759"/>
<dbReference type="GO" id="GO:0005524">
    <property type="term" value="F:ATP binding"/>
    <property type="evidence" value="ECO:0007669"/>
    <property type="project" value="UniProtKB-KW"/>
</dbReference>
<evidence type="ECO:0000256" key="3">
    <source>
        <dbReference type="ARBA" id="ARBA00022840"/>
    </source>
</evidence>
<sequence length="185" mass="20533">MENMDSLNVKQPDFLTRDSSEYTPEVIDYIKQIIQNEFAYESAGSVYFDTGAFTDAGQNYGKLEPGSVGNQSLIAEGEFVLWKKSKNGELTWESPWRPGRPGWHIEFSAMVSNVLGPLIDIHAGGVDLHFRHHSDEVAQAEAYQSSHNYDADDDVVVLSPDNAVIDLVNHPIVNGGPHRCRRDGG</sequence>
<dbReference type="KEGG" id="ccp:CHC_T00007034001"/>
<evidence type="ECO:0000256" key="2">
    <source>
        <dbReference type="ARBA" id="ARBA00022741"/>
    </source>
</evidence>
<dbReference type="PhylomeDB" id="R7QRP8"/>
<evidence type="ECO:0000259" key="4">
    <source>
        <dbReference type="Pfam" id="PF01406"/>
    </source>
</evidence>
<keyword evidence="6" id="KW-1185">Reference proteome</keyword>
<dbReference type="AlphaFoldDB" id="R7QRP8"/>
<evidence type="ECO:0000313" key="6">
    <source>
        <dbReference type="Proteomes" id="UP000012073"/>
    </source>
</evidence>
<accession>R7QRP8</accession>
<dbReference type="GeneID" id="17318168"/>
<dbReference type="Gramene" id="CDF40176">
    <property type="protein sequence ID" value="CDF40176"/>
    <property type="gene ID" value="CHC_T00007034001"/>
</dbReference>
<dbReference type="GO" id="GO:0004817">
    <property type="term" value="F:cysteine-tRNA ligase activity"/>
    <property type="evidence" value="ECO:0007669"/>
    <property type="project" value="TreeGrafter"/>
</dbReference>
<evidence type="ECO:0000313" key="5">
    <source>
        <dbReference type="EMBL" id="CDF40176.1"/>
    </source>
</evidence>